<feature type="domain" description="BAG" evidence="3">
    <location>
        <begin position="38"/>
        <end position="116"/>
    </location>
</feature>
<protein>
    <recommendedName>
        <fullName evidence="3">BAG domain-containing protein</fullName>
    </recommendedName>
</protein>
<dbReference type="InParanoid" id="A0A059AFU3"/>
<sequence>MAVVKDMSKVVPLEDPAGRQGRLEAQMGDRGVSRAREAVARVRAEVDKLSEKVVSLETDLRGGSRVDDKEFIVLTELLMVKLLELDSIEADGEARVERRIEVCRVQSIVGILDSLKARNTDPLSGSKNAAVADIKSEQIESRIGIVTVQGSLQSSTRVTLDWELFD</sequence>
<dbReference type="PANTHER" id="PTHR12329">
    <property type="entry name" value="BCL2-ASSOCIATED ATHANOGENE"/>
    <property type="match status" value="1"/>
</dbReference>
<dbReference type="KEGG" id="egr:104422378"/>
<dbReference type="InterPro" id="IPR003103">
    <property type="entry name" value="BAG_domain"/>
</dbReference>
<dbReference type="PANTHER" id="PTHR12329:SF16">
    <property type="entry name" value="BAG FAMILY MOLECULAR CHAPERONE REGULATOR 1"/>
    <property type="match status" value="1"/>
</dbReference>
<evidence type="ECO:0000313" key="4">
    <source>
        <dbReference type="EMBL" id="KCW52511.1"/>
    </source>
</evidence>
<dbReference type="Gene3D" id="1.20.58.120">
    <property type="entry name" value="BAG domain"/>
    <property type="match status" value="1"/>
</dbReference>
<dbReference type="InterPro" id="IPR039773">
    <property type="entry name" value="BAG_chaperone_regulator"/>
</dbReference>
<evidence type="ECO:0000256" key="1">
    <source>
        <dbReference type="ARBA" id="ARBA00023186"/>
    </source>
</evidence>
<gene>
    <name evidence="4" type="ORF">EUGRSUZ_J01901</name>
</gene>
<name>A0A059AFU3_EUCGR</name>
<dbReference type="AlphaFoldDB" id="A0A059AFU3"/>
<keyword evidence="1" id="KW-0143">Chaperone</keyword>
<accession>A0A059AFU3</accession>
<evidence type="ECO:0000256" key="2">
    <source>
        <dbReference type="SAM" id="Coils"/>
    </source>
</evidence>
<dbReference type="eggNOG" id="KOG4361">
    <property type="taxonomic scope" value="Eukaryota"/>
</dbReference>
<organism evidence="4">
    <name type="scientific">Eucalyptus grandis</name>
    <name type="common">Flooded gum</name>
    <dbReference type="NCBI Taxonomy" id="71139"/>
    <lineage>
        <taxon>Eukaryota</taxon>
        <taxon>Viridiplantae</taxon>
        <taxon>Streptophyta</taxon>
        <taxon>Embryophyta</taxon>
        <taxon>Tracheophyta</taxon>
        <taxon>Spermatophyta</taxon>
        <taxon>Magnoliopsida</taxon>
        <taxon>eudicotyledons</taxon>
        <taxon>Gunneridae</taxon>
        <taxon>Pentapetalae</taxon>
        <taxon>rosids</taxon>
        <taxon>malvids</taxon>
        <taxon>Myrtales</taxon>
        <taxon>Myrtaceae</taxon>
        <taxon>Myrtoideae</taxon>
        <taxon>Eucalypteae</taxon>
        <taxon>Eucalyptus</taxon>
    </lineage>
</organism>
<reference evidence="4" key="1">
    <citation type="submission" date="2013-07" db="EMBL/GenBank/DDBJ databases">
        <title>The genome of Eucalyptus grandis.</title>
        <authorList>
            <person name="Schmutz J."/>
            <person name="Hayes R."/>
            <person name="Myburg A."/>
            <person name="Tuskan G."/>
            <person name="Grattapaglia D."/>
            <person name="Rokhsar D.S."/>
        </authorList>
    </citation>
    <scope>NUCLEOTIDE SEQUENCE</scope>
    <source>
        <tissue evidence="4">Leaf extractions</tissue>
    </source>
</reference>
<feature type="coiled-coil region" evidence="2">
    <location>
        <begin position="32"/>
        <end position="59"/>
    </location>
</feature>
<dbReference type="SUPFAM" id="SSF63491">
    <property type="entry name" value="BAG domain"/>
    <property type="match status" value="1"/>
</dbReference>
<dbReference type="InterPro" id="IPR036533">
    <property type="entry name" value="BAG_dom_sf"/>
</dbReference>
<dbReference type="OrthoDB" id="417450at2759"/>
<keyword evidence="2" id="KW-0175">Coiled coil</keyword>
<dbReference type="PROSITE" id="PS51035">
    <property type="entry name" value="BAG"/>
    <property type="match status" value="1"/>
</dbReference>
<proteinExistence type="predicted"/>
<evidence type="ECO:0000259" key="3">
    <source>
        <dbReference type="PROSITE" id="PS51035"/>
    </source>
</evidence>
<dbReference type="STRING" id="71139.A0A059AFU3"/>
<dbReference type="Pfam" id="PF02179">
    <property type="entry name" value="BAG"/>
    <property type="match status" value="1"/>
</dbReference>
<dbReference type="SMART" id="SM00264">
    <property type="entry name" value="BAG"/>
    <property type="match status" value="1"/>
</dbReference>
<dbReference type="Gramene" id="KCW52511">
    <property type="protein sequence ID" value="KCW52511"/>
    <property type="gene ID" value="EUGRSUZ_J01901"/>
</dbReference>
<dbReference type="EMBL" id="KK198762">
    <property type="protein sequence ID" value="KCW52511.1"/>
    <property type="molecule type" value="Genomic_DNA"/>
</dbReference>
<dbReference type="GO" id="GO:0051087">
    <property type="term" value="F:protein-folding chaperone binding"/>
    <property type="evidence" value="ECO:0007669"/>
    <property type="project" value="InterPro"/>
</dbReference>
<dbReference type="OMA" id="IKEMLMV"/>